<sequence>MPLRFTFRQLEYLVAVGECGTIALASQRLNVSSPSISAAISQLEAEFAIQLFVRHHAQGLSLTPGGRRVFNEAKRILDDAAALNDLASDISDRPRGPISIGFLTTVAPLLSASIRRSFEGAYPDAGVSLREGNQPELLRMLGRAEIDAAITYDLEIPKDIAFERLQALPPWVMLPAEHPLARNDSLSLEDLVHEPMVLLDLPLSREYFLSIFQTRQVRPDIAERTSDMSVARSLVANGFGFGLVNLRSGSDLAPDGKRLAFLPLSDDVRPMVLGIATKRSAFRSRIVGAFFDHVRTLVQTEGLPGTPGASAP</sequence>
<dbReference type="PROSITE" id="PS50931">
    <property type="entry name" value="HTH_LYSR"/>
    <property type="match status" value="1"/>
</dbReference>
<dbReference type="InterPro" id="IPR036390">
    <property type="entry name" value="WH_DNA-bd_sf"/>
</dbReference>
<organism evidence="6 7">
    <name type="scientific">Histidinibacterium lentulum</name>
    <dbReference type="NCBI Taxonomy" id="2480588"/>
    <lineage>
        <taxon>Bacteria</taxon>
        <taxon>Pseudomonadati</taxon>
        <taxon>Pseudomonadota</taxon>
        <taxon>Alphaproteobacteria</taxon>
        <taxon>Rhodobacterales</taxon>
        <taxon>Paracoccaceae</taxon>
        <taxon>Histidinibacterium</taxon>
    </lineage>
</organism>
<evidence type="ECO:0000313" key="6">
    <source>
        <dbReference type="EMBL" id="ROT99458.1"/>
    </source>
</evidence>
<dbReference type="Gene3D" id="3.40.190.10">
    <property type="entry name" value="Periplasmic binding protein-like II"/>
    <property type="match status" value="2"/>
</dbReference>
<evidence type="ECO:0000256" key="4">
    <source>
        <dbReference type="ARBA" id="ARBA00023163"/>
    </source>
</evidence>
<evidence type="ECO:0000256" key="3">
    <source>
        <dbReference type="ARBA" id="ARBA00023125"/>
    </source>
</evidence>
<dbReference type="PRINTS" id="PR00039">
    <property type="entry name" value="HTHLYSR"/>
</dbReference>
<dbReference type="OrthoDB" id="8679465at2"/>
<keyword evidence="2" id="KW-0805">Transcription regulation</keyword>
<keyword evidence="7" id="KW-1185">Reference proteome</keyword>
<dbReference type="GO" id="GO:0032993">
    <property type="term" value="C:protein-DNA complex"/>
    <property type="evidence" value="ECO:0007669"/>
    <property type="project" value="TreeGrafter"/>
</dbReference>
<dbReference type="InterPro" id="IPR005119">
    <property type="entry name" value="LysR_subst-bd"/>
</dbReference>
<accession>A0A3N2QW44</accession>
<dbReference type="Proteomes" id="UP000268016">
    <property type="component" value="Unassembled WGS sequence"/>
</dbReference>
<proteinExistence type="inferred from homology"/>
<dbReference type="SUPFAM" id="SSF53850">
    <property type="entry name" value="Periplasmic binding protein-like II"/>
    <property type="match status" value="1"/>
</dbReference>
<comment type="caution">
    <text evidence="6">The sequence shown here is derived from an EMBL/GenBank/DDBJ whole genome shotgun (WGS) entry which is preliminary data.</text>
</comment>
<comment type="similarity">
    <text evidence="1">Belongs to the LysR transcriptional regulatory family.</text>
</comment>
<feature type="domain" description="HTH lysR-type" evidence="5">
    <location>
        <begin position="5"/>
        <end position="63"/>
    </location>
</feature>
<dbReference type="Pfam" id="PF03466">
    <property type="entry name" value="LysR_substrate"/>
    <property type="match status" value="1"/>
</dbReference>
<evidence type="ECO:0000256" key="2">
    <source>
        <dbReference type="ARBA" id="ARBA00023015"/>
    </source>
</evidence>
<reference evidence="6 7" key="1">
    <citation type="submission" date="2018-10" db="EMBL/GenBank/DDBJ databases">
        <title>Histidinibacterium lentulum gen. nov., sp. nov., a marine bacterium from the culture broth of Picochlorum sp. 122.</title>
        <authorList>
            <person name="Wang G."/>
        </authorList>
    </citation>
    <scope>NUCLEOTIDE SEQUENCE [LARGE SCALE GENOMIC DNA]</scope>
    <source>
        <strain evidence="6 7">B17</strain>
    </source>
</reference>
<dbReference type="AlphaFoldDB" id="A0A3N2QW44"/>
<dbReference type="PANTHER" id="PTHR30346:SF0">
    <property type="entry name" value="HCA OPERON TRANSCRIPTIONAL ACTIVATOR HCAR"/>
    <property type="match status" value="1"/>
</dbReference>
<keyword evidence="4" id="KW-0804">Transcription</keyword>
<dbReference type="PANTHER" id="PTHR30346">
    <property type="entry name" value="TRANSCRIPTIONAL DUAL REGULATOR HCAR-RELATED"/>
    <property type="match status" value="1"/>
</dbReference>
<dbReference type="SUPFAM" id="SSF46785">
    <property type="entry name" value="Winged helix' DNA-binding domain"/>
    <property type="match status" value="1"/>
</dbReference>
<evidence type="ECO:0000313" key="7">
    <source>
        <dbReference type="Proteomes" id="UP000268016"/>
    </source>
</evidence>
<protein>
    <submittedName>
        <fullName evidence="6">LysR family transcriptional regulator</fullName>
    </submittedName>
</protein>
<dbReference type="EMBL" id="RDRB01000007">
    <property type="protein sequence ID" value="ROT99458.1"/>
    <property type="molecule type" value="Genomic_DNA"/>
</dbReference>
<gene>
    <name evidence="6" type="ORF">EAT49_14690</name>
</gene>
<dbReference type="InterPro" id="IPR000847">
    <property type="entry name" value="LysR_HTH_N"/>
</dbReference>
<keyword evidence="3" id="KW-0238">DNA-binding</keyword>
<name>A0A3N2QW44_9RHOB</name>
<dbReference type="RefSeq" id="WP_123643051.1">
    <property type="nucleotide sequence ID" value="NZ_ML119087.1"/>
</dbReference>
<evidence type="ECO:0000256" key="1">
    <source>
        <dbReference type="ARBA" id="ARBA00009437"/>
    </source>
</evidence>
<dbReference type="Pfam" id="PF00126">
    <property type="entry name" value="HTH_1"/>
    <property type="match status" value="1"/>
</dbReference>
<evidence type="ECO:0000259" key="5">
    <source>
        <dbReference type="PROSITE" id="PS50931"/>
    </source>
</evidence>
<dbReference type="GO" id="GO:0003677">
    <property type="term" value="F:DNA binding"/>
    <property type="evidence" value="ECO:0007669"/>
    <property type="project" value="UniProtKB-KW"/>
</dbReference>
<dbReference type="GO" id="GO:0003700">
    <property type="term" value="F:DNA-binding transcription factor activity"/>
    <property type="evidence" value="ECO:0007669"/>
    <property type="project" value="InterPro"/>
</dbReference>
<dbReference type="InterPro" id="IPR036388">
    <property type="entry name" value="WH-like_DNA-bd_sf"/>
</dbReference>
<dbReference type="Gene3D" id="1.10.10.10">
    <property type="entry name" value="Winged helix-like DNA-binding domain superfamily/Winged helix DNA-binding domain"/>
    <property type="match status" value="1"/>
</dbReference>